<keyword evidence="8 11" id="KW-1133">Transmembrane helix</keyword>
<evidence type="ECO:0000256" key="6">
    <source>
        <dbReference type="ARBA" id="ARBA00022692"/>
    </source>
</evidence>
<name>A0A3R8MS67_9BURK</name>
<evidence type="ECO:0000256" key="2">
    <source>
        <dbReference type="ARBA" id="ARBA00007246"/>
    </source>
</evidence>
<dbReference type="InterPro" id="IPR005628">
    <property type="entry name" value="GspK"/>
</dbReference>
<comment type="caution">
    <text evidence="13">The sequence shown here is derived from an EMBL/GenBank/DDBJ whole genome shotgun (WGS) entry which is preliminary data.</text>
</comment>
<dbReference type="Pfam" id="PF21687">
    <property type="entry name" value="T2SSK_1st"/>
    <property type="match status" value="1"/>
</dbReference>
<feature type="region of interest" description="Disordered" evidence="10">
    <location>
        <begin position="343"/>
        <end position="376"/>
    </location>
</feature>
<feature type="transmembrane region" description="Helical" evidence="11">
    <location>
        <begin position="224"/>
        <end position="245"/>
    </location>
</feature>
<evidence type="ECO:0000313" key="14">
    <source>
        <dbReference type="Proteomes" id="UP000270261"/>
    </source>
</evidence>
<keyword evidence="9 11" id="KW-0472">Membrane</keyword>
<protein>
    <submittedName>
        <fullName evidence="13">General secretion pathway protein GspK</fullName>
    </submittedName>
</protein>
<evidence type="ECO:0000256" key="4">
    <source>
        <dbReference type="ARBA" id="ARBA00022475"/>
    </source>
</evidence>
<proteinExistence type="inferred from homology"/>
<dbReference type="AlphaFoldDB" id="A0A3R8MS67"/>
<dbReference type="PANTHER" id="PTHR38831">
    <property type="entry name" value="TYPE II SECRETION SYSTEM PROTEIN K"/>
    <property type="match status" value="1"/>
</dbReference>
<feature type="domain" description="T2SS protein K first SAM-like" evidence="12">
    <location>
        <begin position="329"/>
        <end position="458"/>
    </location>
</feature>
<reference evidence="13 14" key="1">
    <citation type="submission" date="2018-11" db="EMBL/GenBank/DDBJ databases">
        <title>Genome sequencing of Lautropia sp. KCOM 2505 (= ChDC F240).</title>
        <authorList>
            <person name="Kook J.-K."/>
            <person name="Park S.-N."/>
            <person name="Lim Y.K."/>
        </authorList>
    </citation>
    <scope>NUCLEOTIDE SEQUENCE [LARGE SCALE GENOMIC DNA]</scope>
    <source>
        <strain evidence="13 14">KCOM 2505</strain>
    </source>
</reference>
<dbReference type="GO" id="GO:0005886">
    <property type="term" value="C:plasma membrane"/>
    <property type="evidence" value="ECO:0007669"/>
    <property type="project" value="UniProtKB-SubCell"/>
</dbReference>
<keyword evidence="6 11" id="KW-0812">Transmembrane</keyword>
<comment type="similarity">
    <text evidence="2">Belongs to the GSP K family.</text>
</comment>
<keyword evidence="3" id="KW-0813">Transport</keyword>
<feature type="compositionally biased region" description="Basic residues" evidence="10">
    <location>
        <begin position="101"/>
        <end position="111"/>
    </location>
</feature>
<dbReference type="InterPro" id="IPR045584">
    <property type="entry name" value="Pilin-like"/>
</dbReference>
<evidence type="ECO:0000313" key="13">
    <source>
        <dbReference type="EMBL" id="RRN45266.1"/>
    </source>
</evidence>
<dbReference type="PANTHER" id="PTHR38831:SF1">
    <property type="entry name" value="TYPE II SECRETION SYSTEM PROTEIN K-RELATED"/>
    <property type="match status" value="1"/>
</dbReference>
<dbReference type="InterPro" id="IPR038072">
    <property type="entry name" value="GspK_central_sf"/>
</dbReference>
<feature type="compositionally biased region" description="Low complexity" evidence="10">
    <location>
        <begin position="343"/>
        <end position="359"/>
    </location>
</feature>
<keyword evidence="7" id="KW-0653">Protein transport</keyword>
<dbReference type="NCBIfam" id="NF037980">
    <property type="entry name" value="T2SS_GspK"/>
    <property type="match status" value="1"/>
</dbReference>
<keyword evidence="14" id="KW-1185">Reference proteome</keyword>
<evidence type="ECO:0000256" key="11">
    <source>
        <dbReference type="SAM" id="Phobius"/>
    </source>
</evidence>
<dbReference type="EMBL" id="RRUE01000001">
    <property type="protein sequence ID" value="RRN45266.1"/>
    <property type="molecule type" value="Genomic_DNA"/>
</dbReference>
<evidence type="ECO:0000256" key="3">
    <source>
        <dbReference type="ARBA" id="ARBA00022448"/>
    </source>
</evidence>
<keyword evidence="5" id="KW-0997">Cell inner membrane</keyword>
<dbReference type="SUPFAM" id="SSF158544">
    <property type="entry name" value="GspK insert domain-like"/>
    <property type="match status" value="1"/>
</dbReference>
<evidence type="ECO:0000256" key="10">
    <source>
        <dbReference type="SAM" id="MobiDB-lite"/>
    </source>
</evidence>
<comment type="subcellular location">
    <subcellularLocation>
        <location evidence="1">Cell inner membrane</location>
    </subcellularLocation>
</comment>
<dbReference type="InterPro" id="IPR049031">
    <property type="entry name" value="T2SSK_SAM-like_1st"/>
</dbReference>
<feature type="compositionally biased region" description="Gly residues" evidence="10">
    <location>
        <begin position="360"/>
        <end position="369"/>
    </location>
</feature>
<evidence type="ECO:0000256" key="1">
    <source>
        <dbReference type="ARBA" id="ARBA00004533"/>
    </source>
</evidence>
<organism evidence="13 14">
    <name type="scientific">Lautropia dentalis</name>
    <dbReference type="NCBI Taxonomy" id="2490857"/>
    <lineage>
        <taxon>Bacteria</taxon>
        <taxon>Pseudomonadati</taxon>
        <taxon>Pseudomonadota</taxon>
        <taxon>Betaproteobacteria</taxon>
        <taxon>Burkholderiales</taxon>
        <taxon>Burkholderiaceae</taxon>
        <taxon>Lautropia</taxon>
    </lineage>
</organism>
<dbReference type="SUPFAM" id="SSF54523">
    <property type="entry name" value="Pili subunits"/>
    <property type="match status" value="1"/>
</dbReference>
<evidence type="ECO:0000256" key="8">
    <source>
        <dbReference type="ARBA" id="ARBA00022989"/>
    </source>
</evidence>
<dbReference type="GO" id="GO:0009306">
    <property type="term" value="P:protein secretion"/>
    <property type="evidence" value="ECO:0007669"/>
    <property type="project" value="InterPro"/>
</dbReference>
<accession>A0A3R8MS67</accession>
<feature type="region of interest" description="Disordered" evidence="10">
    <location>
        <begin position="35"/>
        <end position="113"/>
    </location>
</feature>
<sequence>MAEEHRWAWLGGRFGAVAGLAAHSARGALDARAGLDPQQLGGRGPAGGADLARQPRRPPAQRSLQQRPLSGAAGHHRHHTRRGAAEHRADAPCLRPAARDRRGHHRHRGAGRAHQWPALSAHLFDTGLITMRHPVANFPDRAMTGGHASADTAVMHSRHGRFSVRHRGLHSGVGTDQGLPILSKAGSLRGQHPDMDMSLDIGRQESMGSARRSLNGRMHAQHGAAIVTALLVVALASVIVTTLFYRESVAIRSIENRATLSQTRWIERAVIDWAKVILKNSVSQVDWSGSIWATPVAETQLDETVTGGAKVGDSSRQALLAGRIRDAQSRFNINALVNDDTNQINGATQTGTNGNSGNINGNGGNGTGSNGTSAENADISVPHLQALKRLMGILSLPESLADRMLQYVRKVARQRRSGQKAGSDDWVMPLQRLDDLRDLPGFSDEIIQKLTPHLTVLPVDARTVNINSASPEVLEAVAPTWPAGSIRSFVANRDVVPAKNISDPSMGLVANTQLDSTLVAVQSNYFIADGIIHYDRVESQTLTLLKRLNEGGVQVIWRHSN</sequence>
<keyword evidence="4" id="KW-1003">Cell membrane</keyword>
<evidence type="ECO:0000256" key="9">
    <source>
        <dbReference type="ARBA" id="ARBA00023136"/>
    </source>
</evidence>
<evidence type="ECO:0000256" key="5">
    <source>
        <dbReference type="ARBA" id="ARBA00022519"/>
    </source>
</evidence>
<evidence type="ECO:0000259" key="12">
    <source>
        <dbReference type="Pfam" id="PF21687"/>
    </source>
</evidence>
<feature type="compositionally biased region" description="Low complexity" evidence="10">
    <location>
        <begin position="60"/>
        <end position="73"/>
    </location>
</feature>
<dbReference type="Gene3D" id="1.10.40.60">
    <property type="entry name" value="EpsJ-like"/>
    <property type="match status" value="1"/>
</dbReference>
<dbReference type="Proteomes" id="UP000270261">
    <property type="component" value="Unassembled WGS sequence"/>
</dbReference>
<evidence type="ECO:0000256" key="7">
    <source>
        <dbReference type="ARBA" id="ARBA00022927"/>
    </source>
</evidence>
<gene>
    <name evidence="13" type="ORF">EHV23_03270</name>
</gene>